<evidence type="ECO:0000313" key="1">
    <source>
        <dbReference type="EMBL" id="KIP08444.1"/>
    </source>
</evidence>
<dbReference type="OrthoDB" id="3830579at2759"/>
<evidence type="ECO:0008006" key="3">
    <source>
        <dbReference type="Google" id="ProtNLM"/>
    </source>
</evidence>
<dbReference type="AlphaFoldDB" id="A0A0C3NT83"/>
<sequence length="205" mass="22559">MASSSSYPQLEVLKFAVSDAYKQDVAVLNQLLDKVVKVPGVTNVWHGPEVQDEAYHYVVVKWAHRDAPSTYADIAEALTPARKELLYGHYTQFGDVNTDAALGAPITELMPVDVKADVELARYEAIATDLHAKLIAKVPDEVVPGGRGSVVGETRKFMICNGWQSLERSYSAIQSKPELVEAVTALQGLADFDLKHARLSKYTRD</sequence>
<keyword evidence="2" id="KW-1185">Reference proteome</keyword>
<gene>
    <name evidence="1" type="ORF">PHLGIDRAFT_377505</name>
</gene>
<accession>A0A0C3NT83</accession>
<proteinExistence type="predicted"/>
<evidence type="ECO:0000313" key="2">
    <source>
        <dbReference type="Proteomes" id="UP000053257"/>
    </source>
</evidence>
<protein>
    <recommendedName>
        <fullName evidence="3">ABM domain-containing protein</fullName>
    </recommendedName>
</protein>
<dbReference type="Proteomes" id="UP000053257">
    <property type="component" value="Unassembled WGS sequence"/>
</dbReference>
<dbReference type="HOGENOM" id="CLU_081631_3_1_1"/>
<reference evidence="1 2" key="1">
    <citation type="journal article" date="2014" name="PLoS Genet.">
        <title>Analysis of the Phlebiopsis gigantea genome, transcriptome and secretome provides insight into its pioneer colonization strategies of wood.</title>
        <authorList>
            <person name="Hori C."/>
            <person name="Ishida T."/>
            <person name="Igarashi K."/>
            <person name="Samejima M."/>
            <person name="Suzuki H."/>
            <person name="Master E."/>
            <person name="Ferreira P."/>
            <person name="Ruiz-Duenas F.J."/>
            <person name="Held B."/>
            <person name="Canessa P."/>
            <person name="Larrondo L.F."/>
            <person name="Schmoll M."/>
            <person name="Druzhinina I.S."/>
            <person name="Kubicek C.P."/>
            <person name="Gaskell J.A."/>
            <person name="Kersten P."/>
            <person name="St John F."/>
            <person name="Glasner J."/>
            <person name="Sabat G."/>
            <person name="Splinter BonDurant S."/>
            <person name="Syed K."/>
            <person name="Yadav J."/>
            <person name="Mgbeahuruike A.C."/>
            <person name="Kovalchuk A."/>
            <person name="Asiegbu F.O."/>
            <person name="Lackner G."/>
            <person name="Hoffmeister D."/>
            <person name="Rencoret J."/>
            <person name="Gutierrez A."/>
            <person name="Sun H."/>
            <person name="Lindquist E."/>
            <person name="Barry K."/>
            <person name="Riley R."/>
            <person name="Grigoriev I.V."/>
            <person name="Henrissat B."/>
            <person name="Kues U."/>
            <person name="Berka R.M."/>
            <person name="Martinez A.T."/>
            <person name="Covert S.F."/>
            <person name="Blanchette R.A."/>
            <person name="Cullen D."/>
        </authorList>
    </citation>
    <scope>NUCLEOTIDE SEQUENCE [LARGE SCALE GENOMIC DNA]</scope>
    <source>
        <strain evidence="1 2">11061_1 CR5-6</strain>
    </source>
</reference>
<dbReference type="STRING" id="745531.A0A0C3NT83"/>
<organism evidence="1 2">
    <name type="scientific">Phlebiopsis gigantea (strain 11061_1 CR5-6)</name>
    <name type="common">White-rot fungus</name>
    <name type="synonym">Peniophora gigantea</name>
    <dbReference type="NCBI Taxonomy" id="745531"/>
    <lineage>
        <taxon>Eukaryota</taxon>
        <taxon>Fungi</taxon>
        <taxon>Dikarya</taxon>
        <taxon>Basidiomycota</taxon>
        <taxon>Agaricomycotina</taxon>
        <taxon>Agaricomycetes</taxon>
        <taxon>Polyporales</taxon>
        <taxon>Phanerochaetaceae</taxon>
        <taxon>Phlebiopsis</taxon>
    </lineage>
</organism>
<dbReference type="EMBL" id="KN840479">
    <property type="protein sequence ID" value="KIP08444.1"/>
    <property type="molecule type" value="Genomic_DNA"/>
</dbReference>
<name>A0A0C3NT83_PHLG1</name>